<protein>
    <recommendedName>
        <fullName evidence="4">3-beta hydroxysteroid dehydrogenase/isomerase domain-containing protein</fullName>
    </recommendedName>
</protein>
<dbReference type="Proteomes" id="UP001215598">
    <property type="component" value="Unassembled WGS sequence"/>
</dbReference>
<organism evidence="5 6">
    <name type="scientific">Mycena metata</name>
    <dbReference type="NCBI Taxonomy" id="1033252"/>
    <lineage>
        <taxon>Eukaryota</taxon>
        <taxon>Fungi</taxon>
        <taxon>Dikarya</taxon>
        <taxon>Basidiomycota</taxon>
        <taxon>Agaricomycotina</taxon>
        <taxon>Agaricomycetes</taxon>
        <taxon>Agaricomycetidae</taxon>
        <taxon>Agaricales</taxon>
        <taxon>Marasmiineae</taxon>
        <taxon>Mycenaceae</taxon>
        <taxon>Mycena</taxon>
    </lineage>
</organism>
<accession>A0AAD7NJL0</accession>
<keyword evidence="2" id="KW-0560">Oxidoreductase</keyword>
<evidence type="ECO:0000313" key="6">
    <source>
        <dbReference type="Proteomes" id="UP001215598"/>
    </source>
</evidence>
<feature type="domain" description="3-beta hydroxysteroid dehydrogenase/isomerase" evidence="4">
    <location>
        <begin position="111"/>
        <end position="288"/>
    </location>
</feature>
<dbReference type="InterPro" id="IPR050177">
    <property type="entry name" value="Lipid_A_modif_metabolic_enz"/>
</dbReference>
<dbReference type="Pfam" id="PF01073">
    <property type="entry name" value="3Beta_HSD"/>
    <property type="match status" value="1"/>
</dbReference>
<dbReference type="PANTHER" id="PTHR43245">
    <property type="entry name" value="BIFUNCTIONAL POLYMYXIN RESISTANCE PROTEIN ARNA"/>
    <property type="match status" value="1"/>
</dbReference>
<evidence type="ECO:0000313" key="5">
    <source>
        <dbReference type="EMBL" id="KAJ7762979.1"/>
    </source>
</evidence>
<comment type="caution">
    <text evidence="5">The sequence shown here is derived from an EMBL/GenBank/DDBJ whole genome shotgun (WGS) entry which is preliminary data.</text>
</comment>
<dbReference type="Gene3D" id="3.40.50.720">
    <property type="entry name" value="NAD(P)-binding Rossmann-like Domain"/>
    <property type="match status" value="1"/>
</dbReference>
<feature type="region of interest" description="Disordered" evidence="3">
    <location>
        <begin position="378"/>
        <end position="401"/>
    </location>
</feature>
<dbReference type="InterPro" id="IPR002225">
    <property type="entry name" value="3Beta_OHSteriod_DH/Estase"/>
</dbReference>
<dbReference type="GO" id="GO:0006694">
    <property type="term" value="P:steroid biosynthetic process"/>
    <property type="evidence" value="ECO:0007669"/>
    <property type="project" value="InterPro"/>
</dbReference>
<proteinExistence type="inferred from homology"/>
<dbReference type="SUPFAM" id="SSF51735">
    <property type="entry name" value="NAD(P)-binding Rossmann-fold domains"/>
    <property type="match status" value="1"/>
</dbReference>
<comment type="similarity">
    <text evidence="1">Belongs to the 3-beta-HSD family.</text>
</comment>
<evidence type="ECO:0000256" key="3">
    <source>
        <dbReference type="SAM" id="MobiDB-lite"/>
    </source>
</evidence>
<reference evidence="5" key="1">
    <citation type="submission" date="2023-03" db="EMBL/GenBank/DDBJ databases">
        <title>Massive genome expansion in bonnet fungi (Mycena s.s.) driven by repeated elements and novel gene families across ecological guilds.</title>
        <authorList>
            <consortium name="Lawrence Berkeley National Laboratory"/>
            <person name="Harder C.B."/>
            <person name="Miyauchi S."/>
            <person name="Viragh M."/>
            <person name="Kuo A."/>
            <person name="Thoen E."/>
            <person name="Andreopoulos B."/>
            <person name="Lu D."/>
            <person name="Skrede I."/>
            <person name="Drula E."/>
            <person name="Henrissat B."/>
            <person name="Morin E."/>
            <person name="Kohler A."/>
            <person name="Barry K."/>
            <person name="LaButti K."/>
            <person name="Morin E."/>
            <person name="Salamov A."/>
            <person name="Lipzen A."/>
            <person name="Mereny Z."/>
            <person name="Hegedus B."/>
            <person name="Baldrian P."/>
            <person name="Stursova M."/>
            <person name="Weitz H."/>
            <person name="Taylor A."/>
            <person name="Grigoriev I.V."/>
            <person name="Nagy L.G."/>
            <person name="Martin F."/>
            <person name="Kauserud H."/>
        </authorList>
    </citation>
    <scope>NUCLEOTIDE SEQUENCE</scope>
    <source>
        <strain evidence="5">CBHHK182m</strain>
    </source>
</reference>
<keyword evidence="6" id="KW-1185">Reference proteome</keyword>
<evidence type="ECO:0000259" key="4">
    <source>
        <dbReference type="Pfam" id="PF01073"/>
    </source>
</evidence>
<evidence type="ECO:0000256" key="1">
    <source>
        <dbReference type="ARBA" id="ARBA00009219"/>
    </source>
</evidence>
<dbReference type="AlphaFoldDB" id="A0AAD7NJL0"/>
<name>A0AAD7NJL0_9AGAR</name>
<sequence>MSQLTQESYLVVGGGTTTGAAIVRLLLQQSGARVSIFEAYPLHPRVAAQFGDHVHVYVEDLFAPKAVADAIRSCQATCIIHTGTLTVPEQARVCHPDSPPSQADYKLAIKKVNEEHRRVSMEGTQNLISVAHDTGVKKLVYVGYADAFFNGKELQHLREEDAKYPAKPWLAVMGPRLEGERLVLAANGVNSLTTAVIRPASVFGGTHLDYILLRTAQTTPGFTSVSFDNDKAIVDRTFVDNVAHAVLLAAARLDPIHPNHQATAGHTFFVSDDDARPFWSFHGALWGAVNQCAAPKMTSFSASKALRSEWKKDLSDKLHRRPDEENYRKMCMVFTTRTYDISRAREVLGYAPIVSHNEGIRRTAEAWLEVQLQLCKNAGQDNQPPPPYTRSDSTKIPYVGF</sequence>
<evidence type="ECO:0000256" key="2">
    <source>
        <dbReference type="ARBA" id="ARBA00023002"/>
    </source>
</evidence>
<dbReference type="GO" id="GO:0016616">
    <property type="term" value="F:oxidoreductase activity, acting on the CH-OH group of donors, NAD or NADP as acceptor"/>
    <property type="evidence" value="ECO:0007669"/>
    <property type="project" value="InterPro"/>
</dbReference>
<dbReference type="InterPro" id="IPR036291">
    <property type="entry name" value="NAD(P)-bd_dom_sf"/>
</dbReference>
<dbReference type="EMBL" id="JARKIB010000031">
    <property type="protein sequence ID" value="KAJ7762979.1"/>
    <property type="molecule type" value="Genomic_DNA"/>
</dbReference>
<gene>
    <name evidence="5" type="ORF">B0H16DRAFT_1528366</name>
</gene>
<dbReference type="PANTHER" id="PTHR43245:SF51">
    <property type="entry name" value="SHORT CHAIN DEHYDROGENASE_REDUCTASE FAMILY 42E, MEMBER 2"/>
    <property type="match status" value="1"/>
</dbReference>